<accession>A0A8H5SRY8</accession>
<evidence type="ECO:0000313" key="4">
    <source>
        <dbReference type="Proteomes" id="UP000567885"/>
    </source>
</evidence>
<evidence type="ECO:0000313" key="3">
    <source>
        <dbReference type="EMBL" id="KAF5655799.1"/>
    </source>
</evidence>
<proteinExistence type="predicted"/>
<sequence>MSSLKNIFSKKQGPGQASQAPESTWTVADYRERCELLEVQLENQRKEIAALRTQAMNAEHEAHSTRRMLKRARDAFFTASSELDNNFRLSPAKKAVDDAIQNYHSDMHKAEAYKQIKKLKEIVDGATIRLKSFANELDAFLK</sequence>
<feature type="coiled-coil region" evidence="1">
    <location>
        <begin position="27"/>
        <end position="61"/>
    </location>
</feature>
<comment type="caution">
    <text evidence="3">The sequence shown here is derived from an EMBL/GenBank/DDBJ whole genome shotgun (WGS) entry which is preliminary data.</text>
</comment>
<organism evidence="3 4">
    <name type="scientific">Fusarium heterosporum</name>
    <dbReference type="NCBI Taxonomy" id="42747"/>
    <lineage>
        <taxon>Eukaryota</taxon>
        <taxon>Fungi</taxon>
        <taxon>Dikarya</taxon>
        <taxon>Ascomycota</taxon>
        <taxon>Pezizomycotina</taxon>
        <taxon>Sordariomycetes</taxon>
        <taxon>Hypocreomycetidae</taxon>
        <taxon>Hypocreales</taxon>
        <taxon>Nectriaceae</taxon>
        <taxon>Fusarium</taxon>
        <taxon>Fusarium heterosporum species complex</taxon>
    </lineage>
</organism>
<keyword evidence="1" id="KW-0175">Coiled coil</keyword>
<reference evidence="3 4" key="1">
    <citation type="submission" date="2020-05" db="EMBL/GenBank/DDBJ databases">
        <title>Identification and distribution of gene clusters putatively required for synthesis of sphingolipid metabolism inhibitors in phylogenetically diverse species of the filamentous fungus Fusarium.</title>
        <authorList>
            <person name="Kim H.-S."/>
            <person name="Busman M."/>
            <person name="Brown D.W."/>
            <person name="Divon H."/>
            <person name="Uhlig S."/>
            <person name="Proctor R.H."/>
        </authorList>
    </citation>
    <scope>NUCLEOTIDE SEQUENCE [LARGE SCALE GENOMIC DNA]</scope>
    <source>
        <strain evidence="3 4">NRRL 20693</strain>
    </source>
</reference>
<gene>
    <name evidence="3" type="ORF">FHETE_11140</name>
</gene>
<dbReference type="AlphaFoldDB" id="A0A8H5SRY8"/>
<evidence type="ECO:0000256" key="2">
    <source>
        <dbReference type="SAM" id="MobiDB-lite"/>
    </source>
</evidence>
<feature type="compositionally biased region" description="Polar residues" evidence="2">
    <location>
        <begin position="15"/>
        <end position="24"/>
    </location>
</feature>
<keyword evidence="4" id="KW-1185">Reference proteome</keyword>
<dbReference type="EMBL" id="JAAGWQ010000403">
    <property type="protein sequence ID" value="KAF5655799.1"/>
    <property type="molecule type" value="Genomic_DNA"/>
</dbReference>
<name>A0A8H5SRY8_FUSHE</name>
<dbReference type="Proteomes" id="UP000567885">
    <property type="component" value="Unassembled WGS sequence"/>
</dbReference>
<evidence type="ECO:0000256" key="1">
    <source>
        <dbReference type="SAM" id="Coils"/>
    </source>
</evidence>
<protein>
    <submittedName>
        <fullName evidence="3">Uncharacterized protein</fullName>
    </submittedName>
</protein>
<feature type="region of interest" description="Disordered" evidence="2">
    <location>
        <begin position="1"/>
        <end position="24"/>
    </location>
</feature>